<evidence type="ECO:0000313" key="7">
    <source>
        <dbReference type="Proteomes" id="UP000186221"/>
    </source>
</evidence>
<dbReference type="FunFam" id="3.40.30.10:FF:000013">
    <property type="entry name" value="Blast:Protein SCO1 homolog, mitochondrial"/>
    <property type="match status" value="1"/>
</dbReference>
<feature type="disulfide bond" description="Redox-active" evidence="4">
    <location>
        <begin position="83"/>
        <end position="87"/>
    </location>
</feature>
<dbReference type="STRING" id="453582.SAMN05421580_10472"/>
<dbReference type="PROSITE" id="PS51352">
    <property type="entry name" value="THIOREDOXIN_2"/>
    <property type="match status" value="1"/>
</dbReference>
<dbReference type="RefSeq" id="WP_076484338.1">
    <property type="nucleotide sequence ID" value="NZ_FTOG01000004.1"/>
</dbReference>
<organism evidence="6 7">
    <name type="scientific">Rhodobacter aestuarii</name>
    <dbReference type="NCBI Taxonomy" id="453582"/>
    <lineage>
        <taxon>Bacteria</taxon>
        <taxon>Pseudomonadati</taxon>
        <taxon>Pseudomonadota</taxon>
        <taxon>Alphaproteobacteria</taxon>
        <taxon>Rhodobacterales</taxon>
        <taxon>Rhodobacter group</taxon>
        <taxon>Rhodobacter</taxon>
    </lineage>
</organism>
<dbReference type="AlphaFoldDB" id="A0A1N7LGZ9"/>
<dbReference type="Proteomes" id="UP000186221">
    <property type="component" value="Unassembled WGS sequence"/>
</dbReference>
<dbReference type="CDD" id="cd02968">
    <property type="entry name" value="SCO"/>
    <property type="match status" value="1"/>
</dbReference>
<dbReference type="OrthoDB" id="9790194at2"/>
<dbReference type="Gene3D" id="3.40.30.10">
    <property type="entry name" value="Glutaredoxin"/>
    <property type="match status" value="1"/>
</dbReference>
<dbReference type="InterPro" id="IPR036249">
    <property type="entry name" value="Thioredoxin-like_sf"/>
</dbReference>
<keyword evidence="4" id="KW-1015">Disulfide bond</keyword>
<keyword evidence="2 3" id="KW-0186">Copper</keyword>
<sequence length="213" mass="22845">MAISAKTAAVGATLAVVALLGVTYTLTVGAGADDPFAECRVGPRAGAAQIGGPFTLLSETGATVTDKEVITKPSLVYFGYTWCPDVCPIDSDRNAEATELLEQRGYDVTPVFISVDSARDTPESLQEFTDIMSPKMIGLTGTKAQIDAAVKAYRAYYNVADPSDPETLIDHSTQTYLMDPKFGYLDFYDRDTPPKEMADSVACFIDALKTNAK</sequence>
<evidence type="ECO:0000256" key="1">
    <source>
        <dbReference type="ARBA" id="ARBA00010996"/>
    </source>
</evidence>
<keyword evidence="7" id="KW-1185">Reference proteome</keyword>
<feature type="binding site" evidence="3">
    <location>
        <position position="171"/>
    </location>
    <ligand>
        <name>Cu cation</name>
        <dbReference type="ChEBI" id="CHEBI:23378"/>
    </ligand>
</feature>
<evidence type="ECO:0000256" key="2">
    <source>
        <dbReference type="ARBA" id="ARBA00023008"/>
    </source>
</evidence>
<accession>A0A1N7LGZ9</accession>
<feature type="binding site" evidence="3">
    <location>
        <position position="83"/>
    </location>
    <ligand>
        <name>Cu cation</name>
        <dbReference type="ChEBI" id="CHEBI:23378"/>
    </ligand>
</feature>
<dbReference type="EMBL" id="FTOG01000004">
    <property type="protein sequence ID" value="SIS73105.1"/>
    <property type="molecule type" value="Genomic_DNA"/>
</dbReference>
<protein>
    <submittedName>
        <fullName evidence="6">Protein SCO1/2</fullName>
    </submittedName>
</protein>
<proteinExistence type="inferred from homology"/>
<dbReference type="Pfam" id="PF02630">
    <property type="entry name" value="SCO1-SenC"/>
    <property type="match status" value="1"/>
</dbReference>
<name>A0A1N7LGZ9_9RHOB</name>
<reference evidence="7" key="1">
    <citation type="submission" date="2017-01" db="EMBL/GenBank/DDBJ databases">
        <authorList>
            <person name="Varghese N."/>
            <person name="Submissions S."/>
        </authorList>
    </citation>
    <scope>NUCLEOTIDE SEQUENCE [LARGE SCALE GENOMIC DNA]</scope>
    <source>
        <strain evidence="7">DSM 19945</strain>
    </source>
</reference>
<dbReference type="InterPro" id="IPR013766">
    <property type="entry name" value="Thioredoxin_domain"/>
</dbReference>
<gene>
    <name evidence="6" type="ORF">SAMN05421580_10472</name>
</gene>
<evidence type="ECO:0000313" key="6">
    <source>
        <dbReference type="EMBL" id="SIS73105.1"/>
    </source>
</evidence>
<dbReference type="GO" id="GO:0046872">
    <property type="term" value="F:metal ion binding"/>
    <property type="evidence" value="ECO:0007669"/>
    <property type="project" value="UniProtKB-KW"/>
</dbReference>
<keyword evidence="3" id="KW-0479">Metal-binding</keyword>
<dbReference type="SUPFAM" id="SSF52833">
    <property type="entry name" value="Thioredoxin-like"/>
    <property type="match status" value="1"/>
</dbReference>
<feature type="binding site" evidence="3">
    <location>
        <position position="87"/>
    </location>
    <ligand>
        <name>Cu cation</name>
        <dbReference type="ChEBI" id="CHEBI:23378"/>
    </ligand>
</feature>
<dbReference type="InterPro" id="IPR003782">
    <property type="entry name" value="SCO1/SenC"/>
</dbReference>
<comment type="similarity">
    <text evidence="1">Belongs to the SCO1/2 family.</text>
</comment>
<evidence type="ECO:0000256" key="3">
    <source>
        <dbReference type="PIRSR" id="PIRSR603782-1"/>
    </source>
</evidence>
<feature type="domain" description="Thioredoxin" evidence="5">
    <location>
        <begin position="45"/>
        <end position="210"/>
    </location>
</feature>
<evidence type="ECO:0000256" key="4">
    <source>
        <dbReference type="PIRSR" id="PIRSR603782-2"/>
    </source>
</evidence>
<evidence type="ECO:0000259" key="5">
    <source>
        <dbReference type="PROSITE" id="PS51352"/>
    </source>
</evidence>
<dbReference type="PANTHER" id="PTHR12151">
    <property type="entry name" value="ELECTRON TRANSPORT PROTIN SCO1/SENC FAMILY MEMBER"/>
    <property type="match status" value="1"/>
</dbReference>
<dbReference type="PANTHER" id="PTHR12151:SF25">
    <property type="entry name" value="LINALOOL DEHYDRATASE_ISOMERASE DOMAIN-CONTAINING PROTEIN"/>
    <property type="match status" value="1"/>
</dbReference>